<protein>
    <submittedName>
        <fullName evidence="2">Uncharacterized protein</fullName>
    </submittedName>
</protein>
<feature type="transmembrane region" description="Helical" evidence="1">
    <location>
        <begin position="57"/>
        <end position="80"/>
    </location>
</feature>
<keyword evidence="1" id="KW-0812">Transmembrane</keyword>
<gene>
    <name evidence="2" type="ORF">HID58_029144</name>
</gene>
<feature type="non-terminal residue" evidence="2">
    <location>
        <position position="1"/>
    </location>
</feature>
<dbReference type="Proteomes" id="UP000824890">
    <property type="component" value="Unassembled WGS sequence"/>
</dbReference>
<keyword evidence="1" id="KW-0472">Membrane</keyword>
<organism evidence="2 3">
    <name type="scientific">Brassica napus</name>
    <name type="common">Rape</name>
    <dbReference type="NCBI Taxonomy" id="3708"/>
    <lineage>
        <taxon>Eukaryota</taxon>
        <taxon>Viridiplantae</taxon>
        <taxon>Streptophyta</taxon>
        <taxon>Embryophyta</taxon>
        <taxon>Tracheophyta</taxon>
        <taxon>Spermatophyta</taxon>
        <taxon>Magnoliopsida</taxon>
        <taxon>eudicotyledons</taxon>
        <taxon>Gunneridae</taxon>
        <taxon>Pentapetalae</taxon>
        <taxon>rosids</taxon>
        <taxon>malvids</taxon>
        <taxon>Brassicales</taxon>
        <taxon>Brassicaceae</taxon>
        <taxon>Brassiceae</taxon>
        <taxon>Brassica</taxon>
    </lineage>
</organism>
<proteinExistence type="predicted"/>
<keyword evidence="3" id="KW-1185">Reference proteome</keyword>
<evidence type="ECO:0000313" key="3">
    <source>
        <dbReference type="Proteomes" id="UP000824890"/>
    </source>
</evidence>
<reference evidence="2 3" key="1">
    <citation type="submission" date="2021-05" db="EMBL/GenBank/DDBJ databases">
        <title>Genome Assembly of Synthetic Allotetraploid Brassica napus Reveals Homoeologous Exchanges between Subgenomes.</title>
        <authorList>
            <person name="Davis J.T."/>
        </authorList>
    </citation>
    <scope>NUCLEOTIDE SEQUENCE [LARGE SCALE GENOMIC DNA]</scope>
    <source>
        <strain evidence="3">cv. Da-Ae</strain>
        <tissue evidence="2">Seedling</tissue>
    </source>
</reference>
<dbReference type="EMBL" id="JAGKQM010000008">
    <property type="protein sequence ID" value="KAH0914698.1"/>
    <property type="molecule type" value="Genomic_DNA"/>
</dbReference>
<accession>A0ABQ8CCC9</accession>
<sequence length="135" mass="15186">VYEFQVVRLFLMMLYTVLELHLLGLGQSLVVFLVVGLPLIVSASLGFQDLVFGDLTFYVLFIARGWLHSLLILCSLFFFLCSLTSLHFSSLVASLVALHFIYIPLKVWIVFSFTLFLVSNLSSDFSVVGFHSPSL</sequence>
<feature type="transmembrane region" description="Helical" evidence="1">
    <location>
        <begin position="6"/>
        <end position="23"/>
    </location>
</feature>
<keyword evidence="1" id="KW-1133">Transmembrane helix</keyword>
<feature type="non-terminal residue" evidence="2">
    <location>
        <position position="135"/>
    </location>
</feature>
<feature type="transmembrane region" description="Helical" evidence="1">
    <location>
        <begin position="92"/>
        <end position="118"/>
    </location>
</feature>
<evidence type="ECO:0000313" key="2">
    <source>
        <dbReference type="EMBL" id="KAH0914698.1"/>
    </source>
</evidence>
<evidence type="ECO:0000256" key="1">
    <source>
        <dbReference type="SAM" id="Phobius"/>
    </source>
</evidence>
<feature type="transmembrane region" description="Helical" evidence="1">
    <location>
        <begin position="30"/>
        <end position="51"/>
    </location>
</feature>
<name>A0ABQ8CCC9_BRANA</name>
<comment type="caution">
    <text evidence="2">The sequence shown here is derived from an EMBL/GenBank/DDBJ whole genome shotgun (WGS) entry which is preliminary data.</text>
</comment>